<keyword evidence="1" id="KW-0812">Transmembrane</keyword>
<keyword evidence="1" id="KW-1133">Transmembrane helix</keyword>
<evidence type="ECO:0000256" key="1">
    <source>
        <dbReference type="SAM" id="Phobius"/>
    </source>
</evidence>
<evidence type="ECO:0000313" key="2">
    <source>
        <dbReference type="EMBL" id="MCT7943187.1"/>
    </source>
</evidence>
<keyword evidence="1" id="KW-0472">Membrane</keyword>
<name>A0A9X3AQN9_9GAMM</name>
<feature type="transmembrane region" description="Helical" evidence="1">
    <location>
        <begin position="49"/>
        <end position="69"/>
    </location>
</feature>
<dbReference type="AlphaFoldDB" id="A0A9X3AQN9"/>
<accession>A0A9X3AQN9</accession>
<dbReference type="Pfam" id="PF14316">
    <property type="entry name" value="DUF4381"/>
    <property type="match status" value="1"/>
</dbReference>
<dbReference type="EMBL" id="JAMTCD010000024">
    <property type="protein sequence ID" value="MCT7943187.1"/>
    <property type="molecule type" value="Genomic_DNA"/>
</dbReference>
<evidence type="ECO:0000313" key="3">
    <source>
        <dbReference type="Proteomes" id="UP001155546"/>
    </source>
</evidence>
<reference evidence="2" key="1">
    <citation type="journal article" date="2023" name="Int. J. Syst. Evol. Microbiol.">
        <title>&lt;i&gt;Shewanella septentrionalis&lt;/i&gt; sp. nov. and &lt;i&gt;Shewanella holmiensis&lt;/i&gt; sp. nov., isolated from Baltic Sea water and sediments.</title>
        <authorList>
            <person name="Martin-Rodriguez A.J."/>
            <person name="Thorell K."/>
            <person name="Joffre E."/>
            <person name="Jensie-Markopoulos S."/>
            <person name="Moore E.R.B."/>
            <person name="Sjoling A."/>
        </authorList>
    </citation>
    <scope>NUCLEOTIDE SEQUENCE</scope>
    <source>
        <strain evidence="2">SP1S2-7</strain>
    </source>
</reference>
<dbReference type="Proteomes" id="UP001155546">
    <property type="component" value="Unassembled WGS sequence"/>
</dbReference>
<dbReference type="InterPro" id="IPR025489">
    <property type="entry name" value="DUF4381"/>
</dbReference>
<gene>
    <name evidence="2" type="ORF">NE535_15560</name>
</gene>
<sequence>MLSLLFNSLMASATSNVPLPEVNQASSPLAQMHDIALPEKVSSLPIAPGYWILLLLIILSLSWIVKKVLKKYRYHAPRRTALVMLNAMDSNANTFASEVNSLLKRTAMTYLPRQSLAHLNGQPWFNWLDKRLPHKHQGVIGPLLFKRHQQKGLTSEDNQQLLALARLWLANSAPFEQVNIANNNQQQIPEAQC</sequence>
<organism evidence="2 3">
    <name type="scientific">Shewanella holmiensis</name>
    <dbReference type="NCBI Taxonomy" id="2952222"/>
    <lineage>
        <taxon>Bacteria</taxon>
        <taxon>Pseudomonadati</taxon>
        <taxon>Pseudomonadota</taxon>
        <taxon>Gammaproteobacteria</taxon>
        <taxon>Alteromonadales</taxon>
        <taxon>Shewanellaceae</taxon>
        <taxon>Shewanella</taxon>
    </lineage>
</organism>
<dbReference type="RefSeq" id="WP_261299526.1">
    <property type="nucleotide sequence ID" value="NZ_JAMTCD010000024.1"/>
</dbReference>
<comment type="caution">
    <text evidence="2">The sequence shown here is derived from an EMBL/GenBank/DDBJ whole genome shotgun (WGS) entry which is preliminary data.</text>
</comment>
<protein>
    <submittedName>
        <fullName evidence="2">DUF4381 domain-containing protein</fullName>
    </submittedName>
</protein>
<keyword evidence="3" id="KW-1185">Reference proteome</keyword>
<proteinExistence type="predicted"/>